<sequence>MGGRIISLELQFALIIGALATYTYVIYKIRKSNVRIDDMIIWVIGSVLLLLLSIFPIIPAKIASILGFISAANFIFCAIIFFLLLMVFSLSVKLSQQHEKLKDITHNLAMLEKRLEERRKNDAHK</sequence>
<evidence type="ECO:0000313" key="3">
    <source>
        <dbReference type="EMBL" id="UUF07136.1"/>
    </source>
</evidence>
<feature type="transmembrane region" description="Helical" evidence="2">
    <location>
        <begin position="6"/>
        <end position="27"/>
    </location>
</feature>
<feature type="transmembrane region" description="Helical" evidence="2">
    <location>
        <begin position="65"/>
        <end position="92"/>
    </location>
</feature>
<proteinExistence type="predicted"/>
<keyword evidence="1" id="KW-0175">Coiled coil</keyword>
<organism evidence="3 4">
    <name type="scientific">Turicibacter bilis</name>
    <dbReference type="NCBI Taxonomy" id="2735723"/>
    <lineage>
        <taxon>Bacteria</taxon>
        <taxon>Bacillati</taxon>
        <taxon>Bacillota</taxon>
        <taxon>Erysipelotrichia</taxon>
        <taxon>Erysipelotrichales</taxon>
        <taxon>Turicibacteraceae</taxon>
        <taxon>Turicibacter</taxon>
    </lineage>
</organism>
<keyword evidence="4" id="KW-1185">Reference proteome</keyword>
<dbReference type="InterPro" id="IPR019277">
    <property type="entry name" value="DUF2304"/>
</dbReference>
<dbReference type="RefSeq" id="WP_212726024.1">
    <property type="nucleotide sequence ID" value="NZ_CP071249.1"/>
</dbReference>
<keyword evidence="2" id="KW-0472">Membrane</keyword>
<evidence type="ECO:0000256" key="1">
    <source>
        <dbReference type="SAM" id="Coils"/>
    </source>
</evidence>
<protein>
    <submittedName>
        <fullName evidence="3">DUF2304 domain-containing protein</fullName>
    </submittedName>
</protein>
<keyword evidence="2" id="KW-0812">Transmembrane</keyword>
<evidence type="ECO:0000256" key="2">
    <source>
        <dbReference type="SAM" id="Phobius"/>
    </source>
</evidence>
<dbReference type="EMBL" id="CP071249">
    <property type="protein sequence ID" value="UUF07136.1"/>
    <property type="molecule type" value="Genomic_DNA"/>
</dbReference>
<name>A0ABY5JMP9_9FIRM</name>
<feature type="coiled-coil region" evidence="1">
    <location>
        <begin position="94"/>
        <end position="121"/>
    </location>
</feature>
<evidence type="ECO:0000313" key="4">
    <source>
        <dbReference type="Proteomes" id="UP001058016"/>
    </source>
</evidence>
<dbReference type="Pfam" id="PF10066">
    <property type="entry name" value="DUF2304"/>
    <property type="match status" value="1"/>
</dbReference>
<accession>A0ABY5JMP9</accession>
<gene>
    <name evidence="3" type="ORF">J0J69_06510</name>
</gene>
<reference evidence="3 4" key="1">
    <citation type="submission" date="2021-03" db="EMBL/GenBank/DDBJ databases">
        <title>Comparative Genomics and Metabolomics in the genus Turicibacter.</title>
        <authorList>
            <person name="Maki J."/>
            <person name="Looft T."/>
        </authorList>
    </citation>
    <scope>NUCLEOTIDE SEQUENCE [LARGE SCALE GENOMIC DNA]</scope>
    <source>
        <strain evidence="3 4">MMM721</strain>
    </source>
</reference>
<dbReference type="Proteomes" id="UP001058016">
    <property type="component" value="Chromosome"/>
</dbReference>
<keyword evidence="2" id="KW-1133">Transmembrane helix</keyword>
<feature type="transmembrane region" description="Helical" evidence="2">
    <location>
        <begin position="39"/>
        <end position="59"/>
    </location>
</feature>